<dbReference type="RefSeq" id="XP_007874480.1">
    <property type="nucleotide sequence ID" value="XM_007876289.1"/>
</dbReference>
<evidence type="ECO:0000313" key="2">
    <source>
        <dbReference type="Proteomes" id="UP000011958"/>
    </source>
</evidence>
<reference evidence="2" key="1">
    <citation type="journal article" date="2016" name="Nat. Commun.">
        <title>Genome analysis of three Pneumocystis species reveals adaptation mechanisms to life exclusively in mammalian hosts.</title>
        <authorList>
            <person name="Ma L."/>
            <person name="Chen Z."/>
            <person name="Huang D.W."/>
            <person name="Kutty G."/>
            <person name="Ishihara M."/>
            <person name="Wang H."/>
            <person name="Abouelleil A."/>
            <person name="Bishop L."/>
            <person name="Davey E."/>
            <person name="Deng R."/>
            <person name="Deng X."/>
            <person name="Fan L."/>
            <person name="Fantoni G."/>
            <person name="Fitzgerald M."/>
            <person name="Gogineni E."/>
            <person name="Goldberg J.M."/>
            <person name="Handley G."/>
            <person name="Hu X."/>
            <person name="Huber C."/>
            <person name="Jiao X."/>
            <person name="Jones K."/>
            <person name="Levin J.Z."/>
            <person name="Liu Y."/>
            <person name="Macdonald P."/>
            <person name="Melnikov A."/>
            <person name="Raley C."/>
            <person name="Sassi M."/>
            <person name="Sherman B.T."/>
            <person name="Song X."/>
            <person name="Sykes S."/>
            <person name="Tran B."/>
            <person name="Walsh L."/>
            <person name="Xia Y."/>
            <person name="Yang J."/>
            <person name="Young S."/>
            <person name="Zeng Q."/>
            <person name="Zheng X."/>
            <person name="Stephens R."/>
            <person name="Nusbaum C."/>
            <person name="Birren B.W."/>
            <person name="Azadi P."/>
            <person name="Lempicki R.A."/>
            <person name="Cuomo C.A."/>
            <person name="Kovacs J.A."/>
        </authorList>
    </citation>
    <scope>NUCLEOTIDE SEQUENCE [LARGE SCALE GENOMIC DNA]</scope>
    <source>
        <strain evidence="2">B123</strain>
    </source>
</reference>
<dbReference type="EMBL" id="AFWA02000011">
    <property type="protein sequence ID" value="EMR09128.1"/>
    <property type="molecule type" value="Genomic_DNA"/>
</dbReference>
<accession>M7NKG1</accession>
<dbReference type="AlphaFoldDB" id="M7NKG1"/>
<dbReference type="OrthoDB" id="5863171at2759"/>
<protein>
    <submittedName>
        <fullName evidence="1">Uncharacterized protein</fullName>
    </submittedName>
</protein>
<organism evidence="1 2">
    <name type="scientific">Pneumocystis murina (strain B123)</name>
    <name type="common">Mouse pneumocystis pneumonia agent</name>
    <name type="synonym">Pneumocystis carinii f. sp. muris</name>
    <dbReference type="NCBI Taxonomy" id="1069680"/>
    <lineage>
        <taxon>Eukaryota</taxon>
        <taxon>Fungi</taxon>
        <taxon>Dikarya</taxon>
        <taxon>Ascomycota</taxon>
        <taxon>Taphrinomycotina</taxon>
        <taxon>Pneumocystomycetes</taxon>
        <taxon>Pneumocystaceae</taxon>
        <taxon>Pneumocystis</taxon>
    </lineage>
</organism>
<dbReference type="VEuPathDB" id="FungiDB:PNEG_02471"/>
<evidence type="ECO:0000313" key="1">
    <source>
        <dbReference type="EMBL" id="EMR09128.1"/>
    </source>
</evidence>
<dbReference type="HOGENOM" id="CLU_554451_0_0_1"/>
<name>M7NKG1_PNEMU</name>
<keyword evidence="2" id="KW-1185">Reference proteome</keyword>
<dbReference type="Proteomes" id="UP000011958">
    <property type="component" value="Unassembled WGS sequence"/>
</dbReference>
<sequence length="492" mass="57313">MLNDIDISKNDLYSLHQVPENGIDSVKTSYGLSYNEPCISSNILLCCSICKFHCNQSCYGSLFGNFIKNNFLKQCPKCGINEYVENDQNMEKNFQKSPTYRFYNQVKSTDYSTFNSNERKEVKSDILEDCFFNNKLYPSMNNSRKNIQDFVYHSKDMNSDAYLRKNISKNTFSDCPKNILYYDNPILNQDDIVKCDIKDIVNEKQLNDELLHKQCLNDIDIDPIDLEGDQDSCIDVEDSGYELQVGKQKKIYLTASKRRGSPKRKPVIKTSASSKPSKFKEITNNIAVSYVLKPFRNKKRFLKKHGYIRSSNSPKKYIKNIKECSDSLISKKKTTNFINPSQVLDLHDKSKRLSRKRRRYQDTDEHSLNDMTQSREFPHLFGPAPRLPVEIKDGQRLGKKYRRRYNICDLTYVHVHRQISTPKTPFYDVNEDKNKDDPSFDILNLIPREMVPVVTSNSQLGFREAIIDKRLMRYKRGVPIFRVGRKVPGELS</sequence>
<comment type="caution">
    <text evidence="1">The sequence shown here is derived from an EMBL/GenBank/DDBJ whole genome shotgun (WGS) entry which is preliminary data.</text>
</comment>
<gene>
    <name evidence="1" type="ORF">PNEG_02471</name>
</gene>
<proteinExistence type="predicted"/>
<dbReference type="GeneID" id="19896164"/>